<dbReference type="InterPro" id="IPR047830">
    <property type="entry name" value="QHNDH_gamma"/>
</dbReference>
<dbReference type="OrthoDB" id="5344384at2"/>
<dbReference type="Proteomes" id="UP000319449">
    <property type="component" value="Unassembled WGS sequence"/>
</dbReference>
<evidence type="ECO:0000259" key="1">
    <source>
        <dbReference type="Pfam" id="PF08992"/>
    </source>
</evidence>
<reference evidence="2 3" key="1">
    <citation type="submission" date="2019-07" db="EMBL/GenBank/DDBJ databases">
        <title>Genomic Encyclopedia of Archaeal and Bacterial Type Strains, Phase II (KMG-II): from individual species to whole genera.</title>
        <authorList>
            <person name="Goeker M."/>
        </authorList>
    </citation>
    <scope>NUCLEOTIDE SEQUENCE [LARGE SCALE GENOMIC DNA]</scope>
    <source>
        <strain evidence="2 3">ATCC BAA-1139</strain>
    </source>
</reference>
<dbReference type="GO" id="GO:0016638">
    <property type="term" value="F:oxidoreductase activity, acting on the CH-NH2 group of donors"/>
    <property type="evidence" value="ECO:0007669"/>
    <property type="project" value="InterPro"/>
</dbReference>
<dbReference type="InterPro" id="IPR036487">
    <property type="entry name" value="QH-AmDH_gsu_sf"/>
</dbReference>
<dbReference type="AlphaFoldDB" id="A0A562VLW8"/>
<proteinExistence type="predicted"/>
<dbReference type="RefSeq" id="WP_145023313.1">
    <property type="nucleotide sequence ID" value="NZ_VLLN01000015.1"/>
</dbReference>
<keyword evidence="3" id="KW-1185">Reference proteome</keyword>
<evidence type="ECO:0000313" key="2">
    <source>
        <dbReference type="EMBL" id="TWJ18727.1"/>
    </source>
</evidence>
<gene>
    <name evidence="2" type="ORF">JN12_02547</name>
</gene>
<dbReference type="Gene3D" id="4.10.940.10">
    <property type="entry name" value="Quinohemoprotein amine dehydrogenase, gamma subunit structural domain"/>
    <property type="match status" value="1"/>
</dbReference>
<comment type="caution">
    <text evidence="2">The sequence shown here is derived from an EMBL/GenBank/DDBJ whole genome shotgun (WGS) entry which is preliminary data.</text>
</comment>
<name>A0A562VLW8_9BACT</name>
<protein>
    <submittedName>
        <fullName evidence="2">Quinohemoprotein amine dehydrogenase gamma subunit</fullName>
    </submittedName>
</protein>
<evidence type="ECO:0000313" key="3">
    <source>
        <dbReference type="Proteomes" id="UP000319449"/>
    </source>
</evidence>
<feature type="domain" description="Quinohemoprotein amine dehydrogenase gamma subunit structural" evidence="1">
    <location>
        <begin position="41"/>
        <end position="108"/>
    </location>
</feature>
<organism evidence="2 3">
    <name type="scientific">Geobacter argillaceus</name>
    <dbReference type="NCBI Taxonomy" id="345631"/>
    <lineage>
        <taxon>Bacteria</taxon>
        <taxon>Pseudomonadati</taxon>
        <taxon>Thermodesulfobacteriota</taxon>
        <taxon>Desulfuromonadia</taxon>
        <taxon>Geobacterales</taxon>
        <taxon>Geobacteraceae</taxon>
        <taxon>Geobacter</taxon>
    </lineage>
</organism>
<dbReference type="InterPro" id="IPR015084">
    <property type="entry name" value="QH-AmDH_gsu_dom"/>
</dbReference>
<dbReference type="NCBIfam" id="NF037958">
    <property type="entry name" value="QH_gamma"/>
    <property type="match status" value="1"/>
</dbReference>
<dbReference type="EMBL" id="VLLN01000015">
    <property type="protein sequence ID" value="TWJ18727.1"/>
    <property type="molecule type" value="Genomic_DNA"/>
</dbReference>
<accession>A0A562VLW8</accession>
<dbReference type="Pfam" id="PF08992">
    <property type="entry name" value="QH-AmDH_gamma"/>
    <property type="match status" value="1"/>
</dbReference>
<sequence length="109" mass="12139">MDKKKHLEALNEKARAIESLARGETRSVEALEDGTKWKMPVGCTTIFDTGWETNPRLSTPVGNCQPSSHDYLGCAGDCWWPAQSTDGLTNTPDLELVCSSIVRDWRDIK</sequence>
<dbReference type="SUPFAM" id="SSF69131">
    <property type="entry name" value="Quinohemoprotein amine dehydrogenase C chain"/>
    <property type="match status" value="1"/>
</dbReference>